<organism evidence="1 2">
    <name type="scientific">Malus domestica</name>
    <name type="common">Apple</name>
    <name type="synonym">Pyrus malus</name>
    <dbReference type="NCBI Taxonomy" id="3750"/>
    <lineage>
        <taxon>Eukaryota</taxon>
        <taxon>Viridiplantae</taxon>
        <taxon>Streptophyta</taxon>
        <taxon>Embryophyta</taxon>
        <taxon>Tracheophyta</taxon>
        <taxon>Spermatophyta</taxon>
        <taxon>Magnoliopsida</taxon>
        <taxon>eudicotyledons</taxon>
        <taxon>Gunneridae</taxon>
        <taxon>Pentapetalae</taxon>
        <taxon>rosids</taxon>
        <taxon>fabids</taxon>
        <taxon>Rosales</taxon>
        <taxon>Rosaceae</taxon>
        <taxon>Amygdaloideae</taxon>
        <taxon>Maleae</taxon>
        <taxon>Malus</taxon>
    </lineage>
</organism>
<protein>
    <submittedName>
        <fullName evidence="1">Uncharacterized protein</fullName>
    </submittedName>
</protein>
<accession>A0A498KC39</accession>
<dbReference type="EMBL" id="RDQH01000328">
    <property type="protein sequence ID" value="RXI05088.1"/>
    <property type="molecule type" value="Genomic_DNA"/>
</dbReference>
<dbReference type="AlphaFoldDB" id="A0A498KC39"/>
<keyword evidence="2" id="KW-1185">Reference proteome</keyword>
<name>A0A498KC39_MALDO</name>
<evidence type="ECO:0000313" key="1">
    <source>
        <dbReference type="EMBL" id="RXI05088.1"/>
    </source>
</evidence>
<comment type="caution">
    <text evidence="1">The sequence shown here is derived from an EMBL/GenBank/DDBJ whole genome shotgun (WGS) entry which is preliminary data.</text>
</comment>
<reference evidence="1 2" key="1">
    <citation type="submission" date="2018-10" db="EMBL/GenBank/DDBJ databases">
        <title>A high-quality apple genome assembly.</title>
        <authorList>
            <person name="Hu J."/>
        </authorList>
    </citation>
    <scope>NUCLEOTIDE SEQUENCE [LARGE SCALE GENOMIC DNA]</scope>
    <source>
        <strain evidence="2">cv. HFTH1</strain>
        <tissue evidence="1">Young leaf</tissue>
    </source>
</reference>
<evidence type="ECO:0000313" key="2">
    <source>
        <dbReference type="Proteomes" id="UP000290289"/>
    </source>
</evidence>
<sequence length="98" mass="10855">MKLKAMMQKDGVRAPVALISQRALLNTEVKKSSSYSFTRRKDCIAAAVLIDSGRKQLYPLCFWPAAPAYASGRPLLLHTTRANTCVTWVHIGTPTRAH</sequence>
<dbReference type="Proteomes" id="UP000290289">
    <property type="component" value="Chromosome 2"/>
</dbReference>
<proteinExistence type="predicted"/>
<gene>
    <name evidence="1" type="ORF">DVH24_006345</name>
</gene>